<dbReference type="RefSeq" id="WP_129015874.1">
    <property type="nucleotide sequence ID" value="NZ_SDDZ01000001.1"/>
</dbReference>
<dbReference type="PROSITE" id="PS51257">
    <property type="entry name" value="PROKAR_LIPOPROTEIN"/>
    <property type="match status" value="1"/>
</dbReference>
<dbReference type="EMBL" id="SDDZ01000001">
    <property type="protein sequence ID" value="RXJ52740.1"/>
    <property type="molecule type" value="Genomic_DNA"/>
</dbReference>
<sequence length="154" mass="17683">MKFKAVQILFAIVLFTSCGPKPSKSIADITKEIDTYISHVDANSDLKEETIEGALTDLEGFKDIGKFKYTVYFDGQSNHLYKIKNVEMTDKTISETYYFKDGDLMFIDTNLGGASNKMYVQKYKVISETKTNAETQKLLLEKAKRFQKNFNKER</sequence>
<evidence type="ECO:0000313" key="1">
    <source>
        <dbReference type="EMBL" id="RXJ52740.1"/>
    </source>
</evidence>
<accession>A0A4V1LNH0</accession>
<dbReference type="AlphaFoldDB" id="A0A4V1LNH0"/>
<name>A0A4V1LNH0_9FLAO</name>
<keyword evidence="2" id="KW-1185">Reference proteome</keyword>
<proteinExistence type="predicted"/>
<gene>
    <name evidence="1" type="ORF">ESZ48_03335</name>
</gene>
<reference evidence="1 2" key="1">
    <citation type="submission" date="2019-01" db="EMBL/GenBank/DDBJ databases">
        <title>Genome sequence of the Antarctic species Gelidibacter gilvus ACAM 158(T).</title>
        <authorList>
            <person name="Bowman J.P."/>
        </authorList>
    </citation>
    <scope>NUCLEOTIDE SEQUENCE [LARGE SCALE GENOMIC DNA]</scope>
    <source>
        <strain evidence="1 2">IC158</strain>
    </source>
</reference>
<dbReference type="Proteomes" id="UP000289792">
    <property type="component" value="Unassembled WGS sequence"/>
</dbReference>
<evidence type="ECO:0008006" key="3">
    <source>
        <dbReference type="Google" id="ProtNLM"/>
    </source>
</evidence>
<dbReference type="OrthoDB" id="1452903at2"/>
<organism evidence="1 2">
    <name type="scientific">Gelidibacter gilvus</name>
    <dbReference type="NCBI Taxonomy" id="59602"/>
    <lineage>
        <taxon>Bacteria</taxon>
        <taxon>Pseudomonadati</taxon>
        <taxon>Bacteroidota</taxon>
        <taxon>Flavobacteriia</taxon>
        <taxon>Flavobacteriales</taxon>
        <taxon>Flavobacteriaceae</taxon>
        <taxon>Gelidibacter</taxon>
    </lineage>
</organism>
<comment type="caution">
    <text evidence="1">The sequence shown here is derived from an EMBL/GenBank/DDBJ whole genome shotgun (WGS) entry which is preliminary data.</text>
</comment>
<evidence type="ECO:0000313" key="2">
    <source>
        <dbReference type="Proteomes" id="UP000289792"/>
    </source>
</evidence>
<protein>
    <recommendedName>
        <fullName evidence="3">Lipoprotein</fullName>
    </recommendedName>
</protein>